<feature type="compositionally biased region" description="Low complexity" evidence="2">
    <location>
        <begin position="143"/>
        <end position="155"/>
    </location>
</feature>
<dbReference type="InterPro" id="IPR007527">
    <property type="entry name" value="Znf_SWIM"/>
</dbReference>
<feature type="region of interest" description="Disordered" evidence="2">
    <location>
        <begin position="136"/>
        <end position="156"/>
    </location>
</feature>
<evidence type="ECO:0000256" key="1">
    <source>
        <dbReference type="PROSITE-ProRule" id="PRU00325"/>
    </source>
</evidence>
<feature type="region of interest" description="Disordered" evidence="2">
    <location>
        <begin position="249"/>
        <end position="269"/>
    </location>
</feature>
<dbReference type="EMBL" id="DS469610">
    <property type="protein sequence ID" value="EDO39256.1"/>
    <property type="molecule type" value="Genomic_DNA"/>
</dbReference>
<evidence type="ECO:0000313" key="5">
    <source>
        <dbReference type="Proteomes" id="UP000001593"/>
    </source>
</evidence>
<dbReference type="AlphaFoldDB" id="A7SAQ1"/>
<feature type="compositionally biased region" description="Basic residues" evidence="2">
    <location>
        <begin position="259"/>
        <end position="268"/>
    </location>
</feature>
<dbReference type="PhylomeDB" id="A7SAQ1"/>
<evidence type="ECO:0000256" key="2">
    <source>
        <dbReference type="SAM" id="MobiDB-lite"/>
    </source>
</evidence>
<dbReference type="OrthoDB" id="5985701at2759"/>
<keyword evidence="1" id="KW-0863">Zinc-finger</keyword>
<dbReference type="CDD" id="cd22343">
    <property type="entry name" value="PDDEXK_lambda_exonuclease-like"/>
    <property type="match status" value="1"/>
</dbReference>
<accession>A7SAQ1</accession>
<dbReference type="PANTHER" id="PTHR46609">
    <property type="entry name" value="EXONUCLEASE, PHAGE-TYPE/RECB, C-TERMINAL DOMAIN-CONTAINING PROTEIN"/>
    <property type="match status" value="1"/>
</dbReference>
<dbReference type="InterPro" id="IPR019080">
    <property type="entry name" value="YqaJ_viral_recombinase"/>
</dbReference>
<dbReference type="HOGENOM" id="CLU_030526_0_0_1"/>
<organism evidence="4 5">
    <name type="scientific">Nematostella vectensis</name>
    <name type="common">Starlet sea anemone</name>
    <dbReference type="NCBI Taxonomy" id="45351"/>
    <lineage>
        <taxon>Eukaryota</taxon>
        <taxon>Metazoa</taxon>
        <taxon>Cnidaria</taxon>
        <taxon>Anthozoa</taxon>
        <taxon>Hexacorallia</taxon>
        <taxon>Actiniaria</taxon>
        <taxon>Edwardsiidae</taxon>
        <taxon>Nematostella</taxon>
    </lineage>
</organism>
<dbReference type="InterPro" id="IPR011335">
    <property type="entry name" value="Restrct_endonuc-II-like"/>
</dbReference>
<dbReference type="InterPro" id="IPR051703">
    <property type="entry name" value="NF-kappa-B_Signaling_Reg"/>
</dbReference>
<dbReference type="InParanoid" id="A7SAQ1"/>
<reference evidence="4 5" key="1">
    <citation type="journal article" date="2007" name="Science">
        <title>Sea anemone genome reveals ancestral eumetazoan gene repertoire and genomic organization.</title>
        <authorList>
            <person name="Putnam N.H."/>
            <person name="Srivastava M."/>
            <person name="Hellsten U."/>
            <person name="Dirks B."/>
            <person name="Chapman J."/>
            <person name="Salamov A."/>
            <person name="Terry A."/>
            <person name="Shapiro H."/>
            <person name="Lindquist E."/>
            <person name="Kapitonov V.V."/>
            <person name="Jurka J."/>
            <person name="Genikhovich G."/>
            <person name="Grigoriev I.V."/>
            <person name="Lucas S.M."/>
            <person name="Steele R.E."/>
            <person name="Finnerty J.R."/>
            <person name="Technau U."/>
            <person name="Martindale M.Q."/>
            <person name="Rokhsar D.S."/>
        </authorList>
    </citation>
    <scope>NUCLEOTIDE SEQUENCE [LARGE SCALE GENOMIC DNA]</scope>
    <source>
        <strain evidence="5">CH2 X CH6</strain>
    </source>
</reference>
<keyword evidence="5" id="KW-1185">Reference proteome</keyword>
<dbReference type="GO" id="GO:0006281">
    <property type="term" value="P:DNA repair"/>
    <property type="evidence" value="ECO:0007669"/>
    <property type="project" value="UniProtKB-ARBA"/>
</dbReference>
<dbReference type="SUPFAM" id="SSF52980">
    <property type="entry name" value="Restriction endonuclease-like"/>
    <property type="match status" value="1"/>
</dbReference>
<dbReference type="InterPro" id="IPR011604">
    <property type="entry name" value="PDDEXK-like_dom_sf"/>
</dbReference>
<protein>
    <recommendedName>
        <fullName evidence="3">SWIM-type domain-containing protein</fullName>
    </recommendedName>
</protein>
<dbReference type="Proteomes" id="UP000001593">
    <property type="component" value="Unassembled WGS sequence"/>
</dbReference>
<gene>
    <name evidence="4" type="ORF">NEMVEDRAFT_v1g209343</name>
</gene>
<evidence type="ECO:0000259" key="3">
    <source>
        <dbReference type="PROSITE" id="PS50966"/>
    </source>
</evidence>
<keyword evidence="1" id="KW-0479">Metal-binding</keyword>
<dbReference type="OMA" id="EISMWET"/>
<dbReference type="KEGG" id="nve:5510867"/>
<dbReference type="PROSITE" id="PS50966">
    <property type="entry name" value="ZF_SWIM"/>
    <property type="match status" value="1"/>
</dbReference>
<dbReference type="Pfam" id="PF09588">
    <property type="entry name" value="YqaJ"/>
    <property type="match status" value="1"/>
</dbReference>
<name>A7SAQ1_NEMVE</name>
<proteinExistence type="predicted"/>
<dbReference type="GO" id="GO:0008270">
    <property type="term" value="F:zinc ion binding"/>
    <property type="evidence" value="ECO:0007669"/>
    <property type="project" value="UniProtKB-KW"/>
</dbReference>
<sequence length="618" mass="70073">MSSLGNQIILTEEDVPGAKLLKPAVDCSVIELKRWLECHGEKRTGKKRDLIQRVEGCLSIQKKVDLKVDGGKWYAMKASKLNLNTQGALQDESSQALCTDWKMFPSQDIPAMYNYGHLYHYLVESLQNEFLDLADEDKGDSEGSGTESSGTATAKPLKKGRNLLKSGFVENIQDNGNSKDYFARAHVHHSMRKEYPLSVQVKISKGSGFVQHASCNCIARSLGRCAHVAALLLFINDYSSEHGHMVQVPKTSEPCSWNRGKKRQKNPKPLHEAEYKPSEVPKKTKLYNWDPRPAKYHGKVDEVLQNTFVTNLQSYSAGVGEISMWETVLAIKYSDFDLEDADLSILRLLVRKFKENLQEQSDKLCGEHESSCQVPGTEDQSKSETWFAERWPRVTASKCHYLVSLWNAVLAFKVEAKQRCFKFLYERLWFKQNICTADMKYGIDAEPAARDAYVKATDNTVTETGLWINKMYPHLGASPDGLVVDKESGTAGILEIKCLKLLKTRTVEEVISGWKDCTIPKETLQRQCFKLESDGLIHLKRSHGYYFQIQLQLLVTGGHFCDFVLFSQKGPPSIERFYPESGIQMQIIKATSEFWEKVLVPEYFLMKVPRGLLPVILD</sequence>
<evidence type="ECO:0000313" key="4">
    <source>
        <dbReference type="EMBL" id="EDO39256.1"/>
    </source>
</evidence>
<dbReference type="Gene3D" id="3.90.320.10">
    <property type="match status" value="1"/>
</dbReference>
<dbReference type="PANTHER" id="PTHR46609:SF8">
    <property type="entry name" value="YQAJ VIRAL RECOMBINASE DOMAIN-CONTAINING PROTEIN"/>
    <property type="match status" value="1"/>
</dbReference>
<feature type="domain" description="SWIM-type" evidence="3">
    <location>
        <begin position="197"/>
        <end position="236"/>
    </location>
</feature>
<keyword evidence="1" id="KW-0862">Zinc</keyword>